<accession>O59126</accession>
<evidence type="ECO:0000313" key="1">
    <source>
        <dbReference type="EMBL" id="BAA30564.1"/>
    </source>
</evidence>
<evidence type="ECO:0000313" key="2">
    <source>
        <dbReference type="Proteomes" id="UP000000752"/>
    </source>
</evidence>
<organism evidence="1 2">
    <name type="scientific">Pyrococcus horikoshii (strain ATCC 700860 / DSM 12428 / JCM 9974 / NBRC 100139 / OT-3)</name>
    <dbReference type="NCBI Taxonomy" id="70601"/>
    <lineage>
        <taxon>Archaea</taxon>
        <taxon>Methanobacteriati</taxon>
        <taxon>Methanobacteriota</taxon>
        <taxon>Thermococci</taxon>
        <taxon>Thermococcales</taxon>
        <taxon>Thermococcaceae</taxon>
        <taxon>Pyrococcus</taxon>
    </lineage>
</organism>
<name>O59126_PYRHO</name>
<proteinExistence type="predicted"/>
<dbReference type="EnsemblBacteria" id="BAA30564">
    <property type="protein sequence ID" value="BAA30564"/>
    <property type="gene ID" value="BAA30564"/>
</dbReference>
<dbReference type="AlphaFoldDB" id="O59126"/>
<dbReference type="Proteomes" id="UP000000752">
    <property type="component" value="Chromosome"/>
</dbReference>
<reference evidence="1 2" key="1">
    <citation type="journal article" date="1998" name="DNA Res.">
        <title>Complete sequence and gene organization of the genome of a hyper-thermophilic archaebacterium, Pyrococcus horikoshii OT3.</title>
        <authorList>
            <person name="Kawarabayasi Y."/>
            <person name="Sawada M."/>
            <person name="Horikawa H."/>
            <person name="Haikawa Y."/>
            <person name="Hino Y."/>
            <person name="Yamamoto S."/>
            <person name="Sekine M."/>
            <person name="Baba S."/>
            <person name="Kosugi H."/>
            <person name="Hosoyama A."/>
            <person name="Nagai Y."/>
            <person name="Sakai M."/>
            <person name="Ogura K."/>
            <person name="Otuka R."/>
            <person name="Nakazawa H."/>
            <person name="Takamiya M."/>
            <person name="Ohfuku Y."/>
            <person name="Funahashi T."/>
            <person name="Tanaka T."/>
            <person name="Kudoh Y."/>
            <person name="Yamazaki J."/>
            <person name="Kushida N."/>
            <person name="Oguchi A."/>
            <person name="Aoki K."/>
            <person name="Nakamura Y."/>
            <person name="Robb T.F."/>
            <person name="Horikoshi K."/>
            <person name="Masuchi Y."/>
            <person name="Shizuya H."/>
            <person name="Kikuchi H."/>
        </authorList>
    </citation>
    <scope>NUCLEOTIDE SEQUENCE [LARGE SCALE GENOMIC DNA]</scope>
    <source>
        <strain evidence="2">ATCC 700860 / DSM 12428 / JCM 9974 / NBRC 100139 / OT-3</strain>
    </source>
</reference>
<dbReference type="KEGG" id="pho:PH1457"/>
<dbReference type="STRING" id="70601.gene:9378434"/>
<dbReference type="EMBL" id="BA000001">
    <property type="protein sequence ID" value="BAA30564.1"/>
    <property type="molecule type" value="Genomic_DNA"/>
</dbReference>
<gene>
    <name evidence="1" type="ordered locus">PH1457</name>
</gene>
<protein>
    <submittedName>
        <fullName evidence="1">Uncharacterized protein</fullName>
    </submittedName>
</protein>
<keyword evidence="2" id="KW-1185">Reference proteome</keyword>
<dbReference type="PIR" id="D71020">
    <property type="entry name" value="D71020"/>
</dbReference>
<sequence>MPSGHFLVIHTLPSFSQTTAGTTLLLSGQSEYVLWGRGEPYPLLALFKSLLNSSSVISGNSMISRTCLVEASNSFSPLGTSPRVSAMSPPTNLPNLAYKKVFLYVKSFLHIYEYFYSYL</sequence>